<gene>
    <name evidence="2" type="ORF">N7494_002463</name>
</gene>
<keyword evidence="3" id="KW-1185">Reference proteome</keyword>
<name>A0AAD6D637_9EURO</name>
<comment type="caution">
    <text evidence="2">The sequence shown here is derived from an EMBL/GenBank/DDBJ whole genome shotgun (WGS) entry which is preliminary data.</text>
</comment>
<accession>A0AAD6D637</accession>
<feature type="domain" description="Fungal STAND N-terminal Goodbye" evidence="1">
    <location>
        <begin position="21"/>
        <end position="144"/>
    </location>
</feature>
<sequence>MAAQVANGVAEEARSDIAQLWQAAVEEYEEATGRSLQMGRLDSMDAVMKGTEGIFMRFKNFRDDTSKVAKVRSALKNNMFLIQNIIDIGQNFGNAASGFPPAMPASLIFTAFGQVMQSFADVSADYDKVMGFLDFTHRFFDRLSVIDKKMPNMPPFQRCVTRVFSSILKICSVAQKYAAEKRLCEPSNAHTY</sequence>
<dbReference type="EMBL" id="JAQIZZ010000002">
    <property type="protein sequence ID" value="KAJ5553085.1"/>
    <property type="molecule type" value="Genomic_DNA"/>
</dbReference>
<dbReference type="InterPro" id="IPR031350">
    <property type="entry name" value="Goodbye_dom"/>
</dbReference>
<dbReference type="AlphaFoldDB" id="A0AAD6D637"/>
<dbReference type="Pfam" id="PF17109">
    <property type="entry name" value="Goodbye"/>
    <property type="match status" value="1"/>
</dbReference>
<evidence type="ECO:0000313" key="3">
    <source>
        <dbReference type="Proteomes" id="UP001220324"/>
    </source>
</evidence>
<evidence type="ECO:0000313" key="2">
    <source>
        <dbReference type="EMBL" id="KAJ5553085.1"/>
    </source>
</evidence>
<evidence type="ECO:0000259" key="1">
    <source>
        <dbReference type="Pfam" id="PF17109"/>
    </source>
</evidence>
<proteinExistence type="predicted"/>
<organism evidence="2 3">
    <name type="scientific">Penicillium frequentans</name>
    <dbReference type="NCBI Taxonomy" id="3151616"/>
    <lineage>
        <taxon>Eukaryota</taxon>
        <taxon>Fungi</taxon>
        <taxon>Dikarya</taxon>
        <taxon>Ascomycota</taxon>
        <taxon>Pezizomycotina</taxon>
        <taxon>Eurotiomycetes</taxon>
        <taxon>Eurotiomycetidae</taxon>
        <taxon>Eurotiales</taxon>
        <taxon>Aspergillaceae</taxon>
        <taxon>Penicillium</taxon>
    </lineage>
</organism>
<dbReference type="Proteomes" id="UP001220324">
    <property type="component" value="Unassembled WGS sequence"/>
</dbReference>
<reference evidence="2 3" key="1">
    <citation type="journal article" date="2023" name="IMA Fungus">
        <title>Comparative genomic study of the Penicillium genus elucidates a diverse pangenome and 15 lateral gene transfer events.</title>
        <authorList>
            <person name="Petersen C."/>
            <person name="Sorensen T."/>
            <person name="Nielsen M.R."/>
            <person name="Sondergaard T.E."/>
            <person name="Sorensen J.L."/>
            <person name="Fitzpatrick D.A."/>
            <person name="Frisvad J.C."/>
            <person name="Nielsen K.L."/>
        </authorList>
    </citation>
    <scope>NUCLEOTIDE SEQUENCE [LARGE SCALE GENOMIC DNA]</scope>
    <source>
        <strain evidence="2 3">IBT 35679</strain>
    </source>
</reference>
<protein>
    <recommendedName>
        <fullName evidence="1">Fungal STAND N-terminal Goodbye domain-containing protein</fullName>
    </recommendedName>
</protein>